<gene>
    <name evidence="2" type="ORF">Ocin01_07033</name>
</gene>
<feature type="signal peptide" evidence="1">
    <location>
        <begin position="1"/>
        <end position="17"/>
    </location>
</feature>
<comment type="caution">
    <text evidence="2">The sequence shown here is derived from an EMBL/GenBank/DDBJ whole genome shotgun (WGS) entry which is preliminary data.</text>
</comment>
<dbReference type="EMBL" id="LJIJ01000265">
    <property type="protein sequence ID" value="ODM99649.1"/>
    <property type="molecule type" value="Genomic_DNA"/>
</dbReference>
<evidence type="ECO:0000313" key="3">
    <source>
        <dbReference type="Proteomes" id="UP000094527"/>
    </source>
</evidence>
<sequence length="141" mass="16145">MVWLAGWLLVRLCDIFGGFWLDDDDNVALMARLVVDLKREDEQLLVSLSDAVVNPVTMTHLAQYTEVWWLETGVVEVGMGMIGVLGVPPPDAEYITAIIGESVVFNCHNCRVSDIYRVPYIVQWDKKEEEWEKEGRLPYKD</sequence>
<evidence type="ECO:0000313" key="2">
    <source>
        <dbReference type="EMBL" id="ODM99649.1"/>
    </source>
</evidence>
<keyword evidence="1" id="KW-0732">Signal</keyword>
<evidence type="ECO:0000256" key="1">
    <source>
        <dbReference type="SAM" id="SignalP"/>
    </source>
</evidence>
<reference evidence="2 3" key="1">
    <citation type="journal article" date="2016" name="Genome Biol. Evol.">
        <title>Gene Family Evolution Reflects Adaptation to Soil Environmental Stressors in the Genome of the Collembolan Orchesella cincta.</title>
        <authorList>
            <person name="Faddeeva-Vakhrusheva A."/>
            <person name="Derks M.F."/>
            <person name="Anvar S.Y."/>
            <person name="Agamennone V."/>
            <person name="Suring W."/>
            <person name="Smit S."/>
            <person name="van Straalen N.M."/>
            <person name="Roelofs D."/>
        </authorList>
    </citation>
    <scope>NUCLEOTIDE SEQUENCE [LARGE SCALE GENOMIC DNA]</scope>
    <source>
        <tissue evidence="2">Mixed pool</tissue>
    </source>
</reference>
<name>A0A1D2N307_ORCCI</name>
<dbReference type="Proteomes" id="UP000094527">
    <property type="component" value="Unassembled WGS sequence"/>
</dbReference>
<accession>A0A1D2N307</accession>
<proteinExistence type="predicted"/>
<feature type="chain" id="PRO_5008904954" evidence="1">
    <location>
        <begin position="18"/>
        <end position="141"/>
    </location>
</feature>
<dbReference type="AlphaFoldDB" id="A0A1D2N307"/>
<dbReference type="OrthoDB" id="6234674at2759"/>
<protein>
    <submittedName>
        <fullName evidence="2">Protein turtle</fullName>
    </submittedName>
</protein>
<organism evidence="2 3">
    <name type="scientific">Orchesella cincta</name>
    <name type="common">Springtail</name>
    <name type="synonym">Podura cincta</name>
    <dbReference type="NCBI Taxonomy" id="48709"/>
    <lineage>
        <taxon>Eukaryota</taxon>
        <taxon>Metazoa</taxon>
        <taxon>Ecdysozoa</taxon>
        <taxon>Arthropoda</taxon>
        <taxon>Hexapoda</taxon>
        <taxon>Collembola</taxon>
        <taxon>Entomobryomorpha</taxon>
        <taxon>Entomobryoidea</taxon>
        <taxon>Orchesellidae</taxon>
        <taxon>Orchesellinae</taxon>
        <taxon>Orchesella</taxon>
    </lineage>
</organism>
<dbReference type="STRING" id="48709.A0A1D2N307"/>
<keyword evidence="3" id="KW-1185">Reference proteome</keyword>